<dbReference type="HOGENOM" id="CLU_025074_0_0_1"/>
<reference evidence="3 4" key="1">
    <citation type="journal article" date="2012" name="Science">
        <title>The Paleozoic origin of enzymatic lignin decomposition reconstructed from 31 fungal genomes.</title>
        <authorList>
            <person name="Floudas D."/>
            <person name="Binder M."/>
            <person name="Riley R."/>
            <person name="Barry K."/>
            <person name="Blanchette R.A."/>
            <person name="Henrissat B."/>
            <person name="Martinez A.T."/>
            <person name="Otillar R."/>
            <person name="Spatafora J.W."/>
            <person name="Yadav J.S."/>
            <person name="Aerts A."/>
            <person name="Benoit I."/>
            <person name="Boyd A."/>
            <person name="Carlson A."/>
            <person name="Copeland A."/>
            <person name="Coutinho P.M."/>
            <person name="de Vries R.P."/>
            <person name="Ferreira P."/>
            <person name="Findley K."/>
            <person name="Foster B."/>
            <person name="Gaskell J."/>
            <person name="Glotzer D."/>
            <person name="Gorecki P."/>
            <person name="Heitman J."/>
            <person name="Hesse C."/>
            <person name="Hori C."/>
            <person name="Igarashi K."/>
            <person name="Jurgens J.A."/>
            <person name="Kallen N."/>
            <person name="Kersten P."/>
            <person name="Kohler A."/>
            <person name="Kuees U."/>
            <person name="Kumar T.K.A."/>
            <person name="Kuo A."/>
            <person name="LaButti K."/>
            <person name="Larrondo L.F."/>
            <person name="Lindquist E."/>
            <person name="Ling A."/>
            <person name="Lombard V."/>
            <person name="Lucas S."/>
            <person name="Lundell T."/>
            <person name="Martin R."/>
            <person name="McLaughlin D.J."/>
            <person name="Morgenstern I."/>
            <person name="Morin E."/>
            <person name="Murat C."/>
            <person name="Nagy L.G."/>
            <person name="Nolan M."/>
            <person name="Ohm R.A."/>
            <person name="Patyshakuliyeva A."/>
            <person name="Rokas A."/>
            <person name="Ruiz-Duenas F.J."/>
            <person name="Sabat G."/>
            <person name="Salamov A."/>
            <person name="Samejima M."/>
            <person name="Schmutz J."/>
            <person name="Slot J.C."/>
            <person name="St John F."/>
            <person name="Stenlid J."/>
            <person name="Sun H."/>
            <person name="Sun S."/>
            <person name="Syed K."/>
            <person name="Tsang A."/>
            <person name="Wiebenga A."/>
            <person name="Young D."/>
            <person name="Pisabarro A."/>
            <person name="Eastwood D.C."/>
            <person name="Martin F."/>
            <person name="Cullen D."/>
            <person name="Grigoriev I.V."/>
            <person name="Hibbett D.S."/>
        </authorList>
    </citation>
    <scope>NUCLEOTIDE SEQUENCE</scope>
    <source>
        <strain evidence="4">FP-58527</strain>
    </source>
</reference>
<evidence type="ECO:0000256" key="1">
    <source>
        <dbReference type="SAM" id="Coils"/>
    </source>
</evidence>
<protein>
    <submittedName>
        <fullName evidence="3">Uncharacterized protein</fullName>
    </submittedName>
</protein>
<feature type="coiled-coil region" evidence="1">
    <location>
        <begin position="1"/>
        <end position="35"/>
    </location>
</feature>
<keyword evidence="1" id="KW-0175">Coiled coil</keyword>
<gene>
    <name evidence="3" type="ORF">FOMPIDRAFT_1048809</name>
</gene>
<dbReference type="InParanoid" id="S8EDS7"/>
<dbReference type="InterPro" id="IPR036322">
    <property type="entry name" value="WD40_repeat_dom_sf"/>
</dbReference>
<dbReference type="OrthoDB" id="548949at2759"/>
<dbReference type="SMART" id="SM00320">
    <property type="entry name" value="WD40"/>
    <property type="match status" value="2"/>
</dbReference>
<feature type="region of interest" description="Disordered" evidence="2">
    <location>
        <begin position="550"/>
        <end position="579"/>
    </location>
</feature>
<organism evidence="3 4">
    <name type="scientific">Fomitopsis schrenkii</name>
    <name type="common">Brown rot fungus</name>
    <dbReference type="NCBI Taxonomy" id="2126942"/>
    <lineage>
        <taxon>Eukaryota</taxon>
        <taxon>Fungi</taxon>
        <taxon>Dikarya</taxon>
        <taxon>Basidiomycota</taxon>
        <taxon>Agaricomycotina</taxon>
        <taxon>Agaricomycetes</taxon>
        <taxon>Polyporales</taxon>
        <taxon>Fomitopsis</taxon>
    </lineage>
</organism>
<name>S8EDS7_FOMSC</name>
<evidence type="ECO:0000256" key="2">
    <source>
        <dbReference type="SAM" id="MobiDB-lite"/>
    </source>
</evidence>
<feature type="region of interest" description="Disordered" evidence="2">
    <location>
        <begin position="325"/>
        <end position="348"/>
    </location>
</feature>
<dbReference type="InterPro" id="IPR001680">
    <property type="entry name" value="WD40_rpt"/>
</dbReference>
<dbReference type="SUPFAM" id="SSF50978">
    <property type="entry name" value="WD40 repeat-like"/>
    <property type="match status" value="1"/>
</dbReference>
<dbReference type="InterPro" id="IPR015943">
    <property type="entry name" value="WD40/YVTN_repeat-like_dom_sf"/>
</dbReference>
<dbReference type="Proteomes" id="UP000015241">
    <property type="component" value="Unassembled WGS sequence"/>
</dbReference>
<evidence type="ECO:0000313" key="4">
    <source>
        <dbReference type="Proteomes" id="UP000015241"/>
    </source>
</evidence>
<dbReference type="EMBL" id="KE504142">
    <property type="protein sequence ID" value="EPT01364.1"/>
    <property type="molecule type" value="Genomic_DNA"/>
</dbReference>
<accession>S8EDS7</accession>
<keyword evidence="4" id="KW-1185">Reference proteome</keyword>
<sequence>MSDWDEQLDALSERLNTLQDNSEASRRDLQNILQEVCNVVRAASKQGPAGAEKVLEKAEDVIDRGIKFAFGSGTSGGLSDFMLSFAHGNDEALLKDKLGTGLGQGTLRVFYEIFGDWIDHARTTSTRPMPNALKATEPWDPALQPHAKSTRLARFRPNVTTSYTASTPLAQVIYQARCEITDTSITSPSRMLISPGQGCLAILGAGGWKDRDPALHCFLLDDADHLQKDKCFAPGLAELAYTMAFDDERKLIFVADADRVKSYSWGVDPNPQAGMFQSDDLPPVHTLDSDECDGWITLLPNGRIVRAGCGKAFLWNIDDLEQHGPENKRIGEGQYNIEDSSRDNDNGMSIEDSMGSAHHATITFADPTFHPAVWYRHAPTGNMLCGTSGQKDGRYACASLDLEHGGQIVLRYLGHGGDVEDISTSEGDAHIFATAGADGYARLYDVRQPLPVLTFDHGYQIEYCPAVVLVHPDGIPTLFSAGVRSEHIKVWDIRAKEAVYELATGNNAVVSMAWDSRHSALYAATECHYMDRMGLNHGYRAARIPRWADEFPEEHEDDEDAEELDIEEDEDDEDDLDRCWPQGAYHGESYFGYAFDAGEHRILRYSFKEDPDPKALPPYGQASIYQSG</sequence>
<dbReference type="Gene3D" id="2.130.10.10">
    <property type="entry name" value="YVTN repeat-like/Quinoprotein amine dehydrogenase"/>
    <property type="match status" value="1"/>
</dbReference>
<proteinExistence type="predicted"/>
<dbReference type="eggNOG" id="ENOG502SHN3">
    <property type="taxonomic scope" value="Eukaryota"/>
</dbReference>
<dbReference type="STRING" id="743788.S8EDS7"/>
<feature type="compositionally biased region" description="Acidic residues" evidence="2">
    <location>
        <begin position="550"/>
        <end position="576"/>
    </location>
</feature>
<evidence type="ECO:0000313" key="3">
    <source>
        <dbReference type="EMBL" id="EPT01364.1"/>
    </source>
</evidence>
<dbReference type="AlphaFoldDB" id="S8EDS7"/>